<comment type="subcellular location">
    <subcellularLocation>
        <location evidence="9">Cell membrane</location>
        <topology evidence="9">Multi-pass membrane protein</topology>
    </subcellularLocation>
</comment>
<feature type="transmembrane region" description="Helical" evidence="9">
    <location>
        <begin position="71"/>
        <end position="98"/>
    </location>
</feature>
<feature type="transmembrane region" description="Helical" evidence="9">
    <location>
        <begin position="142"/>
        <end position="166"/>
    </location>
</feature>
<evidence type="ECO:0000256" key="3">
    <source>
        <dbReference type="ARBA" id="ARBA00022670"/>
    </source>
</evidence>
<dbReference type="GO" id="GO:0005886">
    <property type="term" value="C:plasma membrane"/>
    <property type="evidence" value="ECO:0007669"/>
    <property type="project" value="UniProtKB-SubCell"/>
</dbReference>
<evidence type="ECO:0000256" key="5">
    <source>
        <dbReference type="ARBA" id="ARBA00022750"/>
    </source>
</evidence>
<comment type="caution">
    <text evidence="9">Lacks conserved residue(s) required for the propagation of feature annotation.</text>
</comment>
<evidence type="ECO:0000313" key="11">
    <source>
        <dbReference type="EMBL" id="KAA1378691.1"/>
    </source>
</evidence>
<dbReference type="EMBL" id="SDPP02000002">
    <property type="protein sequence ID" value="KAA1378691.1"/>
    <property type="molecule type" value="Genomic_DNA"/>
</dbReference>
<evidence type="ECO:0000256" key="7">
    <source>
        <dbReference type="ARBA" id="ARBA00022989"/>
    </source>
</evidence>
<evidence type="ECO:0000256" key="9">
    <source>
        <dbReference type="HAMAP-Rule" id="MF_00161"/>
    </source>
</evidence>
<dbReference type="PANTHER" id="PTHR33695">
    <property type="entry name" value="LIPOPROTEIN SIGNAL PEPTIDASE"/>
    <property type="match status" value="1"/>
</dbReference>
<dbReference type="Proteomes" id="UP001515100">
    <property type="component" value="Unassembled WGS sequence"/>
</dbReference>
<gene>
    <name evidence="9" type="primary">lspA</name>
    <name evidence="11" type="ORF">ESP62_010165</name>
</gene>
<evidence type="ECO:0000256" key="10">
    <source>
        <dbReference type="RuleBase" id="RU004181"/>
    </source>
</evidence>
<name>A0A641APP9_9ACTN</name>
<keyword evidence="7 9" id="KW-1133">Transmembrane helix</keyword>
<dbReference type="PRINTS" id="PR00781">
    <property type="entry name" value="LIPOSIGPTASE"/>
</dbReference>
<sequence length="179" mass="19001">MQAARGASLNPGDDQGATTRTHVRLFAAVALVALVLDQVTKVLAVEKLQGRDSIELIPGLLSLSFLRNPGAALSTGAGFTLVLSLIAIAVCIGVIRIAPRLRDRGWAVGLGLLLAGALGNLMDRIFREPSPLKGHVVDFIDYGVFVGNVADIALTLAALIIVWRAWRGVRIDGTREEKS</sequence>
<keyword evidence="5 9" id="KW-0064">Aspartyl protease</keyword>
<keyword evidence="2 9" id="KW-1003">Cell membrane</keyword>
<feature type="transmembrane region" description="Helical" evidence="9">
    <location>
        <begin position="105"/>
        <end position="122"/>
    </location>
</feature>
<feature type="active site" evidence="9">
    <location>
        <position position="151"/>
    </location>
</feature>
<dbReference type="GO" id="GO:0004190">
    <property type="term" value="F:aspartic-type endopeptidase activity"/>
    <property type="evidence" value="ECO:0007669"/>
    <property type="project" value="UniProtKB-UniRule"/>
</dbReference>
<comment type="function">
    <text evidence="9">This protein specifically catalyzes the removal of signal peptides from prolipoproteins.</text>
</comment>
<comment type="similarity">
    <text evidence="1 9 10">Belongs to the peptidase A8 family.</text>
</comment>
<dbReference type="PANTHER" id="PTHR33695:SF1">
    <property type="entry name" value="LIPOPROTEIN SIGNAL PEPTIDASE"/>
    <property type="match status" value="1"/>
</dbReference>
<proteinExistence type="inferred from homology"/>
<reference evidence="11" key="1">
    <citation type="submission" date="2019-09" db="EMBL/GenBank/DDBJ databases">
        <authorList>
            <person name="Li J."/>
        </authorList>
    </citation>
    <scope>NUCLEOTIDE SEQUENCE [LARGE SCALE GENOMIC DNA]</scope>
    <source>
        <strain evidence="11">NRBC 14897</strain>
    </source>
</reference>
<protein>
    <recommendedName>
        <fullName evidence="9">Lipoprotein signal peptidase</fullName>
        <ecNumber evidence="9">3.4.23.36</ecNumber>
    </recommendedName>
    <alternativeName>
        <fullName evidence="9">Prolipoprotein signal peptidase</fullName>
    </alternativeName>
    <alternativeName>
        <fullName evidence="9">Signal peptidase II</fullName>
        <shortName evidence="9">SPase II</shortName>
    </alternativeName>
</protein>
<dbReference type="HAMAP" id="MF_00161">
    <property type="entry name" value="LspA"/>
    <property type="match status" value="1"/>
</dbReference>
<keyword evidence="3 9" id="KW-0645">Protease</keyword>
<comment type="catalytic activity">
    <reaction evidence="9">
        <text>Release of signal peptides from bacterial membrane prolipoproteins. Hydrolyzes -Xaa-Yaa-Zaa-|-(S,diacylglyceryl)Cys-, in which Xaa is hydrophobic (preferably Leu), and Yaa (Ala or Ser) and Zaa (Gly or Ala) have small, neutral side chains.</text>
        <dbReference type="EC" id="3.4.23.36"/>
    </reaction>
</comment>
<dbReference type="RefSeq" id="WP_129182159.1">
    <property type="nucleotide sequence ID" value="NZ_JAGIOG010000001.1"/>
</dbReference>
<comment type="caution">
    <text evidence="11">The sequence shown here is derived from an EMBL/GenBank/DDBJ whole genome shotgun (WGS) entry which is preliminary data.</text>
</comment>
<dbReference type="InterPro" id="IPR001872">
    <property type="entry name" value="Peptidase_A8"/>
</dbReference>
<dbReference type="Pfam" id="PF01252">
    <property type="entry name" value="Peptidase_A8"/>
    <property type="match status" value="1"/>
</dbReference>
<organism evidence="11 12">
    <name type="scientific">Aeromicrobium fastidiosum</name>
    <dbReference type="NCBI Taxonomy" id="52699"/>
    <lineage>
        <taxon>Bacteria</taxon>
        <taxon>Bacillati</taxon>
        <taxon>Actinomycetota</taxon>
        <taxon>Actinomycetes</taxon>
        <taxon>Propionibacteriales</taxon>
        <taxon>Nocardioidaceae</taxon>
        <taxon>Aeromicrobium</taxon>
    </lineage>
</organism>
<evidence type="ECO:0000256" key="8">
    <source>
        <dbReference type="ARBA" id="ARBA00023136"/>
    </source>
</evidence>
<evidence type="ECO:0000313" key="12">
    <source>
        <dbReference type="Proteomes" id="UP001515100"/>
    </source>
</evidence>
<accession>A0A641APP9</accession>
<comment type="pathway">
    <text evidence="9">Protein modification; lipoprotein biosynthesis (signal peptide cleavage).</text>
</comment>
<dbReference type="OrthoDB" id="4308908at2"/>
<evidence type="ECO:0000256" key="2">
    <source>
        <dbReference type="ARBA" id="ARBA00022475"/>
    </source>
</evidence>
<keyword evidence="6 9" id="KW-0378">Hydrolase</keyword>
<feature type="active site" evidence="9">
    <location>
        <position position="138"/>
    </location>
</feature>
<evidence type="ECO:0000256" key="1">
    <source>
        <dbReference type="ARBA" id="ARBA00006139"/>
    </source>
</evidence>
<evidence type="ECO:0000256" key="4">
    <source>
        <dbReference type="ARBA" id="ARBA00022692"/>
    </source>
</evidence>
<keyword evidence="4 9" id="KW-0812">Transmembrane</keyword>
<dbReference type="EC" id="3.4.23.36" evidence="9"/>
<dbReference type="GO" id="GO:0006508">
    <property type="term" value="P:proteolysis"/>
    <property type="evidence" value="ECO:0007669"/>
    <property type="project" value="UniProtKB-KW"/>
</dbReference>
<dbReference type="AlphaFoldDB" id="A0A641APP9"/>
<keyword evidence="8 9" id="KW-0472">Membrane</keyword>
<evidence type="ECO:0000256" key="6">
    <source>
        <dbReference type="ARBA" id="ARBA00022801"/>
    </source>
</evidence>
<keyword evidence="12" id="KW-1185">Reference proteome</keyword>
<dbReference type="UniPathway" id="UPA00665"/>